<keyword evidence="1" id="KW-0813">Transport</keyword>
<comment type="caution">
    <text evidence="6">The sequence shown here is derived from an EMBL/GenBank/DDBJ whole genome shotgun (WGS) entry which is preliminary data.</text>
</comment>
<keyword evidence="3" id="KW-1015">Disulfide bond</keyword>
<evidence type="ECO:0000313" key="6">
    <source>
        <dbReference type="EMBL" id="OAE29470.1"/>
    </source>
</evidence>
<evidence type="ECO:0000256" key="3">
    <source>
        <dbReference type="ARBA" id="ARBA00023157"/>
    </source>
</evidence>
<keyword evidence="7" id="KW-1185">Reference proteome</keyword>
<sequence length="261" mass="28911">MEGLALRNVLSPMGSPVRAFLPQKVFTRGAPAAFPAFKSKACVLQLRRSPALKVQAKKQTFTSFDDMIANSDLPVLVDFYATWCGPCQFMAPILSEVGKEMQEKIRIVKVDTEKYPAIASRYGIRSLPTFVIFVDGRPINWKEGYLNKEDLIAHVDSVLVEEESRTQNNPQTLSQLVRTADPDPDPAASNAGKASAAKLTKLKQRTLSSCFCPSVIDYALGTLENKARGGSRGKKPQSASRLTIFKDREFKDKESYRQSST</sequence>
<dbReference type="FunFam" id="3.40.30.10:FF:000001">
    <property type="entry name" value="Thioredoxin"/>
    <property type="match status" value="1"/>
</dbReference>
<evidence type="ECO:0000256" key="2">
    <source>
        <dbReference type="ARBA" id="ARBA00022982"/>
    </source>
</evidence>
<protein>
    <recommendedName>
        <fullName evidence="5">Thioredoxin domain-containing protein</fullName>
    </recommendedName>
</protein>
<dbReference type="GO" id="GO:0015035">
    <property type="term" value="F:protein-disulfide reductase activity"/>
    <property type="evidence" value="ECO:0007669"/>
    <property type="project" value="InterPro"/>
</dbReference>
<accession>A0A176W8Q1</accession>
<dbReference type="InterPro" id="IPR036249">
    <property type="entry name" value="Thioredoxin-like_sf"/>
</dbReference>
<dbReference type="NCBIfam" id="TIGR01068">
    <property type="entry name" value="thioredoxin"/>
    <property type="match status" value="1"/>
</dbReference>
<dbReference type="Gene3D" id="3.40.30.10">
    <property type="entry name" value="Glutaredoxin"/>
    <property type="match status" value="1"/>
</dbReference>
<dbReference type="SUPFAM" id="SSF52833">
    <property type="entry name" value="Thioredoxin-like"/>
    <property type="match status" value="1"/>
</dbReference>
<evidence type="ECO:0000259" key="5">
    <source>
        <dbReference type="PROSITE" id="PS51352"/>
    </source>
</evidence>
<keyword evidence="4" id="KW-0676">Redox-active center</keyword>
<proteinExistence type="predicted"/>
<dbReference type="InterPro" id="IPR013766">
    <property type="entry name" value="Thioredoxin_domain"/>
</dbReference>
<evidence type="ECO:0000313" key="7">
    <source>
        <dbReference type="Proteomes" id="UP000077202"/>
    </source>
</evidence>
<dbReference type="AlphaFoldDB" id="A0A176W8Q1"/>
<dbReference type="PANTHER" id="PTHR45663:SF15">
    <property type="entry name" value="THIOREDOXIN Y1, CHLOROPLASTIC"/>
    <property type="match status" value="1"/>
</dbReference>
<dbReference type="InterPro" id="IPR017937">
    <property type="entry name" value="Thioredoxin_CS"/>
</dbReference>
<dbReference type="GO" id="GO:0005737">
    <property type="term" value="C:cytoplasm"/>
    <property type="evidence" value="ECO:0007669"/>
    <property type="project" value="TreeGrafter"/>
</dbReference>
<feature type="domain" description="Thioredoxin" evidence="5">
    <location>
        <begin position="43"/>
        <end position="160"/>
    </location>
</feature>
<dbReference type="CDD" id="cd02947">
    <property type="entry name" value="TRX_family"/>
    <property type="match status" value="1"/>
</dbReference>
<dbReference type="Pfam" id="PF00085">
    <property type="entry name" value="Thioredoxin"/>
    <property type="match status" value="1"/>
</dbReference>
<dbReference type="InterPro" id="IPR005746">
    <property type="entry name" value="Thioredoxin"/>
</dbReference>
<name>A0A176W8Q1_MARPO</name>
<dbReference type="PROSITE" id="PS00194">
    <property type="entry name" value="THIOREDOXIN_1"/>
    <property type="match status" value="1"/>
</dbReference>
<dbReference type="PANTHER" id="PTHR45663">
    <property type="entry name" value="GEO12009P1"/>
    <property type="match status" value="1"/>
</dbReference>
<reference evidence="6" key="1">
    <citation type="submission" date="2016-03" db="EMBL/GenBank/DDBJ databases">
        <title>Mechanisms controlling the formation of the plant cell surface in tip-growing cells are functionally conserved among land plants.</title>
        <authorList>
            <person name="Honkanen S."/>
            <person name="Jones V.A."/>
            <person name="Morieri G."/>
            <person name="Champion C."/>
            <person name="Hetherington A.J."/>
            <person name="Kelly S."/>
            <person name="Saint-Marcoux D."/>
            <person name="Proust H."/>
            <person name="Prescott H."/>
            <person name="Dolan L."/>
        </authorList>
    </citation>
    <scope>NUCLEOTIDE SEQUENCE [LARGE SCALE GENOMIC DNA]</scope>
    <source>
        <tissue evidence="6">Whole gametophyte</tissue>
    </source>
</reference>
<dbReference type="PRINTS" id="PR00421">
    <property type="entry name" value="THIOREDOXIN"/>
</dbReference>
<evidence type="ECO:0000256" key="1">
    <source>
        <dbReference type="ARBA" id="ARBA00022448"/>
    </source>
</evidence>
<gene>
    <name evidence="6" type="ORF">AXG93_1028s1120</name>
</gene>
<dbReference type="Proteomes" id="UP000077202">
    <property type="component" value="Unassembled WGS sequence"/>
</dbReference>
<keyword evidence="2" id="KW-0249">Electron transport</keyword>
<dbReference type="PROSITE" id="PS51352">
    <property type="entry name" value="THIOREDOXIN_2"/>
    <property type="match status" value="1"/>
</dbReference>
<evidence type="ECO:0000256" key="4">
    <source>
        <dbReference type="ARBA" id="ARBA00023284"/>
    </source>
</evidence>
<dbReference type="EMBL" id="LVLJ01001457">
    <property type="protein sequence ID" value="OAE29470.1"/>
    <property type="molecule type" value="Genomic_DNA"/>
</dbReference>
<organism evidence="6 7">
    <name type="scientific">Marchantia polymorpha subsp. ruderalis</name>
    <dbReference type="NCBI Taxonomy" id="1480154"/>
    <lineage>
        <taxon>Eukaryota</taxon>
        <taxon>Viridiplantae</taxon>
        <taxon>Streptophyta</taxon>
        <taxon>Embryophyta</taxon>
        <taxon>Marchantiophyta</taxon>
        <taxon>Marchantiopsida</taxon>
        <taxon>Marchantiidae</taxon>
        <taxon>Marchantiales</taxon>
        <taxon>Marchantiaceae</taxon>
        <taxon>Marchantia</taxon>
    </lineage>
</organism>